<protein>
    <submittedName>
        <fullName evidence="2">Uncharacterized protein</fullName>
    </submittedName>
</protein>
<dbReference type="AlphaFoldDB" id="A0A9Q1K361"/>
<dbReference type="EMBL" id="JAKOGI010000375">
    <property type="protein sequence ID" value="KAJ8435935.1"/>
    <property type="molecule type" value="Genomic_DNA"/>
</dbReference>
<evidence type="ECO:0000256" key="1">
    <source>
        <dbReference type="SAM" id="MobiDB-lite"/>
    </source>
</evidence>
<dbReference type="OrthoDB" id="998627at2759"/>
<proteinExistence type="predicted"/>
<sequence>MDEINGTKCAKLVKEDIEGEIVYWQNAVICCVLGVNPPFEVIEGYVRRIWKDFAINKVILIKKGLCLDYLVRFMDYSDAMKDVWAYTRELQKIRNSHKGMQSQITDQDQPTEGVEPRGEDDFQIVTRHITRHYVAREEGQGEIAPMANTYNVLLEEEGN</sequence>
<accession>A0A9Q1K361</accession>
<reference evidence="2" key="1">
    <citation type="submission" date="2022-04" db="EMBL/GenBank/DDBJ databases">
        <title>Carnegiea gigantea Genome sequencing and assembly v2.</title>
        <authorList>
            <person name="Copetti D."/>
            <person name="Sanderson M.J."/>
            <person name="Burquez A."/>
            <person name="Wojciechowski M.F."/>
        </authorList>
    </citation>
    <scope>NUCLEOTIDE SEQUENCE</scope>
    <source>
        <strain evidence="2">SGP5-SGP5p</strain>
        <tissue evidence="2">Aerial part</tissue>
    </source>
</reference>
<evidence type="ECO:0000313" key="2">
    <source>
        <dbReference type="EMBL" id="KAJ8435935.1"/>
    </source>
</evidence>
<organism evidence="2 3">
    <name type="scientific">Carnegiea gigantea</name>
    <dbReference type="NCBI Taxonomy" id="171969"/>
    <lineage>
        <taxon>Eukaryota</taxon>
        <taxon>Viridiplantae</taxon>
        <taxon>Streptophyta</taxon>
        <taxon>Embryophyta</taxon>
        <taxon>Tracheophyta</taxon>
        <taxon>Spermatophyta</taxon>
        <taxon>Magnoliopsida</taxon>
        <taxon>eudicotyledons</taxon>
        <taxon>Gunneridae</taxon>
        <taxon>Pentapetalae</taxon>
        <taxon>Caryophyllales</taxon>
        <taxon>Cactineae</taxon>
        <taxon>Cactaceae</taxon>
        <taxon>Cactoideae</taxon>
        <taxon>Echinocereeae</taxon>
        <taxon>Carnegiea</taxon>
    </lineage>
</organism>
<keyword evidence="3" id="KW-1185">Reference proteome</keyword>
<evidence type="ECO:0000313" key="3">
    <source>
        <dbReference type="Proteomes" id="UP001153076"/>
    </source>
</evidence>
<dbReference type="Proteomes" id="UP001153076">
    <property type="component" value="Unassembled WGS sequence"/>
</dbReference>
<feature type="compositionally biased region" description="Polar residues" evidence="1">
    <location>
        <begin position="98"/>
        <end position="110"/>
    </location>
</feature>
<feature type="region of interest" description="Disordered" evidence="1">
    <location>
        <begin position="97"/>
        <end position="118"/>
    </location>
</feature>
<comment type="caution">
    <text evidence="2">The sequence shown here is derived from an EMBL/GenBank/DDBJ whole genome shotgun (WGS) entry which is preliminary data.</text>
</comment>
<name>A0A9Q1K361_9CARY</name>
<gene>
    <name evidence="2" type="ORF">Cgig2_013282</name>
</gene>